<dbReference type="AlphaFoldDB" id="A0AAE3H0J2"/>
<accession>A0AAE3H0J2</accession>
<feature type="chain" id="PRO_5042155124" evidence="4">
    <location>
        <begin position="20"/>
        <end position="757"/>
    </location>
</feature>
<evidence type="ECO:0000256" key="1">
    <source>
        <dbReference type="ARBA" id="ARBA00004442"/>
    </source>
</evidence>
<name>A0AAE3H0J2_9BACT</name>
<keyword evidence="6" id="KW-1185">Reference proteome</keyword>
<keyword evidence="3" id="KW-0998">Cell outer membrane</keyword>
<organism evidence="5 6">
    <name type="scientific">Lacihabitans soyangensis</name>
    <dbReference type="NCBI Taxonomy" id="869394"/>
    <lineage>
        <taxon>Bacteria</taxon>
        <taxon>Pseudomonadati</taxon>
        <taxon>Bacteroidota</taxon>
        <taxon>Cytophagia</taxon>
        <taxon>Cytophagales</taxon>
        <taxon>Leadbetterellaceae</taxon>
        <taxon>Lacihabitans</taxon>
    </lineage>
</organism>
<evidence type="ECO:0000256" key="2">
    <source>
        <dbReference type="ARBA" id="ARBA00023136"/>
    </source>
</evidence>
<reference evidence="5 6" key="1">
    <citation type="submission" date="2018-11" db="EMBL/GenBank/DDBJ databases">
        <title>Novel bacteria species description.</title>
        <authorList>
            <person name="Han J.-H."/>
        </authorList>
    </citation>
    <scope>NUCLEOTIDE SEQUENCE [LARGE SCALE GENOMIC DNA]</scope>
    <source>
        <strain evidence="5 6">KCTC23259</strain>
    </source>
</reference>
<evidence type="ECO:0000313" key="6">
    <source>
        <dbReference type="Proteomes" id="UP001204144"/>
    </source>
</evidence>
<dbReference type="Proteomes" id="UP001204144">
    <property type="component" value="Unassembled WGS sequence"/>
</dbReference>
<dbReference type="RefSeq" id="WP_255036497.1">
    <property type="nucleotide sequence ID" value="NZ_RJUF01000014.1"/>
</dbReference>
<dbReference type="InterPro" id="IPR008969">
    <property type="entry name" value="CarboxyPept-like_regulatory"/>
</dbReference>
<keyword evidence="2" id="KW-0472">Membrane</keyword>
<evidence type="ECO:0000313" key="5">
    <source>
        <dbReference type="EMBL" id="MCP9762724.1"/>
    </source>
</evidence>
<protein>
    <submittedName>
        <fullName evidence="5">TonB-dependent receptor</fullName>
    </submittedName>
</protein>
<dbReference type="InterPro" id="IPR036942">
    <property type="entry name" value="Beta-barrel_TonB_sf"/>
</dbReference>
<dbReference type="InterPro" id="IPR037066">
    <property type="entry name" value="Plug_dom_sf"/>
</dbReference>
<gene>
    <name evidence="5" type="ORF">EGI31_07125</name>
</gene>
<evidence type="ECO:0000256" key="4">
    <source>
        <dbReference type="SAM" id="SignalP"/>
    </source>
</evidence>
<dbReference type="SUPFAM" id="SSF56935">
    <property type="entry name" value="Porins"/>
    <property type="match status" value="1"/>
</dbReference>
<sequence length="757" mass="85455">MKYLYLLLSLISISTLAQKAQNIRINIKDQNTKAPISGATVLVKNTVLSGVANEKGEVLIENVTIGRHEIEITSVGYTKLILKELILENAKEIVLDLEMQASSKTLDQVVITAATPNMSKAITSLNTITFEQIMRFPATFFDPARLAFSFAGVANTNDQANGMSIRGNTPESMQWKLEGVEIVNPNHLSNAGTFSDQPTQTGGGTNILSAQMLGHMNFLTGAFPAEYGNTLAGVMDMTYRVGNNKKFQHTAQIGLIGVDLSAEGPLNKTKGSSYLFNYRYSFTGLLGLMGVDFGGESIKFQDLAFNFNFPTRRLGTFMFFGMGGNSSNQFVPNSDKTLWESEKDFNNIDFYSRMGVAGLKHSLKLSENWNLKTVIANSGLENLRDAYKTNPIFNINYTYQARNILGFSSILSGNLNRKFALKTGLNINQYFNEFNFKNNGDSFYSFSGLMVQPFVRITNNEKTRLSYNAGLVIPHYTLSQKTYLEPRLGLAYDVSSKFSLKASYGLHSYESSNQNAYALPYRPIRAHHFNLGYQYQLSENQELFGEIFYQNLFNTPVSNNQYLSVLNGYENTVVELSTDASNLNNQGRNYGIELNYRKYLSKGLFALINTTLYKAEFLAFDKKYYQTRFSGNHIVNLTIGKEWSKSPGKFIGLNTRIAWLGGFRNYEILEAASIVSKSTIYNYSKPLIEKNPNYFRPDLRVYFKKSKEKFSRTVSIDIQNFNGQKNLAYQYYDALLEKVTPKYQLGMIPMLNYRIEF</sequence>
<dbReference type="Gene3D" id="2.40.170.20">
    <property type="entry name" value="TonB-dependent receptor, beta-barrel domain"/>
    <property type="match status" value="1"/>
</dbReference>
<dbReference type="Gene3D" id="2.60.40.1120">
    <property type="entry name" value="Carboxypeptidase-like, regulatory domain"/>
    <property type="match status" value="1"/>
</dbReference>
<evidence type="ECO:0000256" key="3">
    <source>
        <dbReference type="ARBA" id="ARBA00023237"/>
    </source>
</evidence>
<dbReference type="Gene3D" id="2.170.130.10">
    <property type="entry name" value="TonB-dependent receptor, plug domain"/>
    <property type="match status" value="1"/>
</dbReference>
<comment type="subcellular location">
    <subcellularLocation>
        <location evidence="1">Cell outer membrane</location>
    </subcellularLocation>
</comment>
<proteinExistence type="predicted"/>
<comment type="caution">
    <text evidence="5">The sequence shown here is derived from an EMBL/GenBank/DDBJ whole genome shotgun (WGS) entry which is preliminary data.</text>
</comment>
<dbReference type="Pfam" id="PF13715">
    <property type="entry name" value="CarbopepD_reg_2"/>
    <property type="match status" value="1"/>
</dbReference>
<dbReference type="EMBL" id="RJUF01000014">
    <property type="protein sequence ID" value="MCP9762724.1"/>
    <property type="molecule type" value="Genomic_DNA"/>
</dbReference>
<dbReference type="GO" id="GO:0009279">
    <property type="term" value="C:cell outer membrane"/>
    <property type="evidence" value="ECO:0007669"/>
    <property type="project" value="UniProtKB-SubCell"/>
</dbReference>
<keyword evidence="5" id="KW-0675">Receptor</keyword>
<keyword evidence="4" id="KW-0732">Signal</keyword>
<dbReference type="SUPFAM" id="SSF49464">
    <property type="entry name" value="Carboxypeptidase regulatory domain-like"/>
    <property type="match status" value="1"/>
</dbReference>
<feature type="signal peptide" evidence="4">
    <location>
        <begin position="1"/>
        <end position="19"/>
    </location>
</feature>